<evidence type="ECO:0000313" key="8">
    <source>
        <dbReference type="Proteomes" id="UP000190669"/>
    </source>
</evidence>
<dbReference type="PANTHER" id="PTHR30386:SF26">
    <property type="entry name" value="TRANSPORT PROTEIN COMB"/>
    <property type="match status" value="1"/>
</dbReference>
<dbReference type="PRINTS" id="PR01490">
    <property type="entry name" value="RTXTOXIND"/>
</dbReference>
<proteinExistence type="predicted"/>
<evidence type="ECO:0000256" key="5">
    <source>
        <dbReference type="SAM" id="Phobius"/>
    </source>
</evidence>
<dbReference type="EMBL" id="FUZE01000037">
    <property type="protein sequence ID" value="SKC11919.1"/>
    <property type="molecule type" value="Genomic_DNA"/>
</dbReference>
<evidence type="ECO:0000313" key="7">
    <source>
        <dbReference type="EMBL" id="SQA92736.1"/>
    </source>
</evidence>
<reference evidence="7 9" key="2">
    <citation type="submission" date="2018-06" db="EMBL/GenBank/DDBJ databases">
        <authorList>
            <consortium name="Pathogen Informatics"/>
            <person name="Doyle S."/>
        </authorList>
    </citation>
    <scope>NUCLEOTIDE SEQUENCE [LARGE SCALE GENOMIC DNA]</scope>
    <source>
        <strain evidence="7 9">NCTC11212</strain>
    </source>
</reference>
<keyword evidence="2 5" id="KW-0812">Transmembrane</keyword>
<dbReference type="KEGG" id="cbp:EB354_03210"/>
<dbReference type="InterPro" id="IPR050739">
    <property type="entry name" value="MFP"/>
</dbReference>
<keyword evidence="4 5" id="KW-0472">Membrane</keyword>
<dbReference type="GO" id="GO:0016020">
    <property type="term" value="C:membrane"/>
    <property type="evidence" value="ECO:0007669"/>
    <property type="project" value="UniProtKB-SubCell"/>
</dbReference>
<name>A0AAX2IR90_9FLAO</name>
<evidence type="ECO:0000313" key="9">
    <source>
        <dbReference type="Proteomes" id="UP000251937"/>
    </source>
</evidence>
<evidence type="ECO:0000256" key="1">
    <source>
        <dbReference type="ARBA" id="ARBA00004167"/>
    </source>
</evidence>
<keyword evidence="8" id="KW-1185">Reference proteome</keyword>
<sequence>MENTNFEDVNLRSESVQEVLSHPPNWMIRWGNTLIFIIVLMILLMSYIIKYPEFVPAPIIVTSQNPPEKIEARGSSKIEKIFIKDHQKVKKGDVLLVLQSTAHYEDVLKLKKIVDSIASDKLLSFPVSEVSHFKLGELQGEYNSFAKAFQDENLFTRLQPYAPENIAANQSISESKNRITALRQQRNLEAAKTELTRKNYQRSQELFNQGVIAAVELENEKLKYLQAQQNLENISISLSQIQESISNLNRTKSGTAINTEKDKITYSSQTLQLFEQLRKSLKQWEQTYLIISSTDGMASFQQFFGENQFVKTGDPIVSILPDHTDQLVGRMSVPTVNSGKILTGQKVLIKLDNYRFQEYGIIEGKVQNISLIPDDAGNYYVDVFLPKGLKTSYNNTLKFDKELRGNAEIVTQDLRLIERFFYQMRKLLGYQS</sequence>
<accession>A0AAX2IR90</accession>
<dbReference type="Proteomes" id="UP000251937">
    <property type="component" value="Unassembled WGS sequence"/>
</dbReference>
<dbReference type="Proteomes" id="UP000190669">
    <property type="component" value="Unassembled WGS sequence"/>
</dbReference>
<dbReference type="EMBL" id="UAVR01000024">
    <property type="protein sequence ID" value="SQA92736.1"/>
    <property type="molecule type" value="Genomic_DNA"/>
</dbReference>
<evidence type="ECO:0000313" key="6">
    <source>
        <dbReference type="EMBL" id="SKC11919.1"/>
    </source>
</evidence>
<protein>
    <submittedName>
        <fullName evidence="7">Hemolysin secretion protein D, chromosomal</fullName>
    </submittedName>
    <submittedName>
        <fullName evidence="6">Multidrug resistance efflux pump</fullName>
    </submittedName>
</protein>
<keyword evidence="3 5" id="KW-1133">Transmembrane helix</keyword>
<comment type="subcellular location">
    <subcellularLocation>
        <location evidence="1">Membrane</location>
        <topology evidence="1">Single-pass membrane protein</topology>
    </subcellularLocation>
</comment>
<dbReference type="RefSeq" id="WP_079467156.1">
    <property type="nucleotide sequence ID" value="NZ_CP033934.1"/>
</dbReference>
<feature type="transmembrane region" description="Helical" evidence="5">
    <location>
        <begin position="30"/>
        <end position="49"/>
    </location>
</feature>
<evidence type="ECO:0000256" key="3">
    <source>
        <dbReference type="ARBA" id="ARBA00022989"/>
    </source>
</evidence>
<comment type="caution">
    <text evidence="7">The sequence shown here is derived from an EMBL/GenBank/DDBJ whole genome shotgun (WGS) entry which is preliminary data.</text>
</comment>
<organism evidence="7 9">
    <name type="scientific">Chryseobacterium balustinum</name>
    <dbReference type="NCBI Taxonomy" id="246"/>
    <lineage>
        <taxon>Bacteria</taxon>
        <taxon>Pseudomonadati</taxon>
        <taxon>Bacteroidota</taxon>
        <taxon>Flavobacteriia</taxon>
        <taxon>Flavobacteriales</taxon>
        <taxon>Weeksellaceae</taxon>
        <taxon>Chryseobacterium group</taxon>
        <taxon>Chryseobacterium</taxon>
    </lineage>
</organism>
<dbReference type="AlphaFoldDB" id="A0AAX2IR90"/>
<evidence type="ECO:0000256" key="4">
    <source>
        <dbReference type="ARBA" id="ARBA00023136"/>
    </source>
</evidence>
<reference evidence="6 8" key="1">
    <citation type="submission" date="2017-02" db="EMBL/GenBank/DDBJ databases">
        <authorList>
            <person name="Varghese N."/>
            <person name="Submissions S."/>
        </authorList>
    </citation>
    <scope>NUCLEOTIDE SEQUENCE [LARGE SCALE GENOMIC DNA]</scope>
    <source>
        <strain evidence="6 8">DSM 16775</strain>
    </source>
</reference>
<dbReference type="PANTHER" id="PTHR30386">
    <property type="entry name" value="MEMBRANE FUSION SUBUNIT OF EMRAB-TOLC MULTIDRUG EFFLUX PUMP"/>
    <property type="match status" value="1"/>
</dbReference>
<gene>
    <name evidence="7" type="primary">hlyD</name>
    <name evidence="7" type="ORF">NCTC11212_04254</name>
    <name evidence="6" type="ORF">SAMN05421800_13711</name>
</gene>
<evidence type="ECO:0000256" key="2">
    <source>
        <dbReference type="ARBA" id="ARBA00022692"/>
    </source>
</evidence>